<dbReference type="PANTHER" id="PTHR21666:SF270">
    <property type="entry name" value="MUREIN HYDROLASE ACTIVATOR ENVC"/>
    <property type="match status" value="1"/>
</dbReference>
<protein>
    <submittedName>
        <fullName evidence="2">M23 family metallopeptidase</fullName>
        <ecNumber evidence="2">3.4.24.-</ecNumber>
    </submittedName>
</protein>
<dbReference type="Pfam" id="PF01551">
    <property type="entry name" value="Peptidase_M23"/>
    <property type="match status" value="1"/>
</dbReference>
<dbReference type="GO" id="GO:0016787">
    <property type="term" value="F:hydrolase activity"/>
    <property type="evidence" value="ECO:0007669"/>
    <property type="project" value="UniProtKB-KW"/>
</dbReference>
<dbReference type="InterPro" id="IPR016047">
    <property type="entry name" value="M23ase_b-sheet_dom"/>
</dbReference>
<dbReference type="PANTHER" id="PTHR21666">
    <property type="entry name" value="PEPTIDASE-RELATED"/>
    <property type="match status" value="1"/>
</dbReference>
<accession>A0ABV7NGH2</accession>
<reference evidence="3" key="1">
    <citation type="journal article" date="2019" name="Int. J. Syst. Evol. Microbiol.">
        <title>The Global Catalogue of Microorganisms (GCM) 10K type strain sequencing project: providing services to taxonomists for standard genome sequencing and annotation.</title>
        <authorList>
            <consortium name="The Broad Institute Genomics Platform"/>
            <consortium name="The Broad Institute Genome Sequencing Center for Infectious Disease"/>
            <person name="Wu L."/>
            <person name="Ma J."/>
        </authorList>
    </citation>
    <scope>NUCLEOTIDE SEQUENCE [LARGE SCALE GENOMIC DNA]</scope>
    <source>
        <strain evidence="3">CCM 7491</strain>
    </source>
</reference>
<dbReference type="EMBL" id="JBHRVU010000004">
    <property type="protein sequence ID" value="MFC3441549.1"/>
    <property type="molecule type" value="Genomic_DNA"/>
</dbReference>
<proteinExistence type="predicted"/>
<keyword evidence="2" id="KW-0378">Hydrolase</keyword>
<evidence type="ECO:0000313" key="3">
    <source>
        <dbReference type="Proteomes" id="UP001595681"/>
    </source>
</evidence>
<dbReference type="InterPro" id="IPR011055">
    <property type="entry name" value="Dup_hybrid_motif"/>
</dbReference>
<keyword evidence="3" id="KW-1185">Reference proteome</keyword>
<organism evidence="2 3">
    <name type="scientific">Sphingobium rhizovicinum</name>
    <dbReference type="NCBI Taxonomy" id="432308"/>
    <lineage>
        <taxon>Bacteria</taxon>
        <taxon>Pseudomonadati</taxon>
        <taxon>Pseudomonadota</taxon>
        <taxon>Alphaproteobacteria</taxon>
        <taxon>Sphingomonadales</taxon>
        <taxon>Sphingomonadaceae</taxon>
        <taxon>Sphingobium</taxon>
    </lineage>
</organism>
<dbReference type="SUPFAM" id="SSF51261">
    <property type="entry name" value="Duplicated hybrid motif"/>
    <property type="match status" value="1"/>
</dbReference>
<gene>
    <name evidence="2" type="ORF">ACFOKF_10175</name>
</gene>
<sequence length="232" mass="24633">MSQAMRSGDPIRHEARFHKGIDIPAASGTPVVAAADGVVAFAGVRQGYGFTVEITHPGHRLSRYAHLARLAAVPGQGVSAATVIGFVGSSGRSTGPHLHFEYWIGGRAVDPVPYFARASPPAQPTAAGMISPKQHLSAYQKGTLWLRATLPARAGQPDDLSLIVHSSRFDHLGVAFTYADGAVERQHVRSGDFGAHWRAGGQLAFRAPRRDAALTAVTLRFRPMPGDRSATG</sequence>
<dbReference type="CDD" id="cd12797">
    <property type="entry name" value="M23_peptidase"/>
    <property type="match status" value="1"/>
</dbReference>
<comment type="caution">
    <text evidence="2">The sequence shown here is derived from an EMBL/GenBank/DDBJ whole genome shotgun (WGS) entry which is preliminary data.</text>
</comment>
<evidence type="ECO:0000313" key="2">
    <source>
        <dbReference type="EMBL" id="MFC3441549.1"/>
    </source>
</evidence>
<evidence type="ECO:0000259" key="1">
    <source>
        <dbReference type="Pfam" id="PF01551"/>
    </source>
</evidence>
<dbReference type="Gene3D" id="2.70.70.10">
    <property type="entry name" value="Glucose Permease (Domain IIA)"/>
    <property type="match status" value="1"/>
</dbReference>
<dbReference type="Proteomes" id="UP001595681">
    <property type="component" value="Unassembled WGS sequence"/>
</dbReference>
<dbReference type="RefSeq" id="WP_380795446.1">
    <property type="nucleotide sequence ID" value="NZ_JBHRVU010000004.1"/>
</dbReference>
<dbReference type="EC" id="3.4.24.-" evidence="2"/>
<name>A0ABV7NGH2_9SPHN</name>
<dbReference type="InterPro" id="IPR050570">
    <property type="entry name" value="Cell_wall_metabolism_enzyme"/>
</dbReference>
<feature type="domain" description="M23ase beta-sheet core" evidence="1">
    <location>
        <begin position="16"/>
        <end position="111"/>
    </location>
</feature>